<keyword evidence="2" id="KW-1185">Reference proteome</keyword>
<reference evidence="1 2" key="1">
    <citation type="submission" date="2019-06" db="EMBL/GenBank/DDBJ databases">
        <title>A chromosome-scale genome assembly of the striped catfish, Pangasianodon hypophthalmus.</title>
        <authorList>
            <person name="Wen M."/>
            <person name="Zahm M."/>
            <person name="Roques C."/>
            <person name="Cabau C."/>
            <person name="Klopp C."/>
            <person name="Donnadieu C."/>
            <person name="Jouanno E."/>
            <person name="Avarre J.-C."/>
            <person name="Campet M."/>
            <person name="Ha T.T.T."/>
            <person name="Dugue R."/>
            <person name="Lampietro C."/>
            <person name="Louis A."/>
            <person name="Herpin A."/>
            <person name="Echchiki A."/>
            <person name="Berthelot C."/>
            <person name="Parey E."/>
            <person name="Roest-Crollius H."/>
            <person name="Braasch I."/>
            <person name="Postlethwait J."/>
            <person name="Bobe J."/>
            <person name="Montfort J."/>
            <person name="Bouchez O."/>
            <person name="Begum T."/>
            <person name="Schartl M."/>
            <person name="Guiguen Y."/>
        </authorList>
    </citation>
    <scope>NUCLEOTIDE SEQUENCE [LARGE SCALE GENOMIC DNA]</scope>
    <source>
        <strain evidence="1 2">Indonesia</strain>
        <tissue evidence="1">Blood</tissue>
    </source>
</reference>
<protein>
    <submittedName>
        <fullName evidence="1">Uncharacterized protein</fullName>
    </submittedName>
</protein>
<evidence type="ECO:0000313" key="2">
    <source>
        <dbReference type="Proteomes" id="UP000327468"/>
    </source>
</evidence>
<comment type="caution">
    <text evidence="1">The sequence shown here is derived from an EMBL/GenBank/DDBJ whole genome shotgun (WGS) entry which is preliminary data.</text>
</comment>
<gene>
    <name evidence="1" type="ORF">PHYPO_G00134660</name>
</gene>
<dbReference type="EMBL" id="VFJC01000024">
    <property type="protein sequence ID" value="KAB5530899.1"/>
    <property type="molecule type" value="Genomic_DNA"/>
</dbReference>
<name>A0A5N5KKJ6_PANHP</name>
<dbReference type="Proteomes" id="UP000327468">
    <property type="component" value="Chromosome 23"/>
</dbReference>
<organism evidence="1 2">
    <name type="scientific">Pangasianodon hypophthalmus</name>
    <name type="common">Striped catfish</name>
    <name type="synonym">Helicophagus hypophthalmus</name>
    <dbReference type="NCBI Taxonomy" id="310915"/>
    <lineage>
        <taxon>Eukaryota</taxon>
        <taxon>Metazoa</taxon>
        <taxon>Chordata</taxon>
        <taxon>Craniata</taxon>
        <taxon>Vertebrata</taxon>
        <taxon>Euteleostomi</taxon>
        <taxon>Actinopterygii</taxon>
        <taxon>Neopterygii</taxon>
        <taxon>Teleostei</taxon>
        <taxon>Ostariophysi</taxon>
        <taxon>Siluriformes</taxon>
        <taxon>Pangasiidae</taxon>
        <taxon>Pangasianodon</taxon>
    </lineage>
</organism>
<accession>A0A5N5KKJ6</accession>
<proteinExistence type="predicted"/>
<dbReference type="AlphaFoldDB" id="A0A5N5KKJ6"/>
<sequence>MLAGCSNSEAQCGGCYTHTDSRKSNMLRLLHHCLLAVCLAGSLMLLPLCCAGFKLISEYEYDSTPLPDYDYNATFDYTFFSNSSTEDLEIFFREKESEDGLDISPTDTESTVSTYPSKAFRTVYPSLVLVLILAAHQLLRLL</sequence>
<evidence type="ECO:0000313" key="1">
    <source>
        <dbReference type="EMBL" id="KAB5530899.1"/>
    </source>
</evidence>